<evidence type="ECO:0000259" key="8">
    <source>
        <dbReference type="PROSITE" id="PS50164"/>
    </source>
</evidence>
<dbReference type="Gene3D" id="3.40.1440.10">
    <property type="entry name" value="GIY-YIG endonuclease"/>
    <property type="match status" value="1"/>
</dbReference>
<dbReference type="OrthoDB" id="9804933at2"/>
<dbReference type="Pfam" id="PF01541">
    <property type="entry name" value="GIY-YIG"/>
    <property type="match status" value="1"/>
</dbReference>
<dbReference type="InterPro" id="IPR035901">
    <property type="entry name" value="GIY-YIG_endonuc_sf"/>
</dbReference>
<reference evidence="10 11" key="1">
    <citation type="submission" date="2019-09" db="EMBL/GenBank/DDBJ databases">
        <title>Phylogeny of genus Pseudoclavibacter and closely related genus.</title>
        <authorList>
            <person name="Li Y."/>
        </authorList>
    </citation>
    <scope>NUCLEOTIDE SEQUENCE [LARGE SCALE GENOMIC DNA]</scope>
    <source>
        <strain evidence="10 11">JCM 16921</strain>
    </source>
</reference>
<comment type="subcellular location">
    <subcellularLocation>
        <location evidence="6">Cytoplasm</location>
    </subcellularLocation>
</comment>
<dbReference type="InterPro" id="IPR050066">
    <property type="entry name" value="UvrABC_protein_C"/>
</dbReference>
<gene>
    <name evidence="6 10" type="primary">uvrC</name>
    <name evidence="10" type="ORF">F8O02_03185</name>
</gene>
<dbReference type="Gene3D" id="3.30.420.340">
    <property type="entry name" value="UvrC, RNAse H endonuclease domain"/>
    <property type="match status" value="1"/>
</dbReference>
<evidence type="ECO:0000256" key="3">
    <source>
        <dbReference type="ARBA" id="ARBA00022769"/>
    </source>
</evidence>
<dbReference type="PANTHER" id="PTHR30562">
    <property type="entry name" value="UVRC/OXIDOREDUCTASE"/>
    <property type="match status" value="1"/>
</dbReference>
<proteinExistence type="inferred from homology"/>
<dbReference type="HAMAP" id="MF_00203">
    <property type="entry name" value="UvrC"/>
    <property type="match status" value="1"/>
</dbReference>
<dbReference type="InterPro" id="IPR001162">
    <property type="entry name" value="UvrC_RNase_H_dom"/>
</dbReference>
<dbReference type="GO" id="GO:0003677">
    <property type="term" value="F:DNA binding"/>
    <property type="evidence" value="ECO:0007669"/>
    <property type="project" value="UniProtKB-UniRule"/>
</dbReference>
<dbReference type="SUPFAM" id="SSF82771">
    <property type="entry name" value="GIY-YIG endonuclease"/>
    <property type="match status" value="1"/>
</dbReference>
<evidence type="ECO:0000256" key="6">
    <source>
        <dbReference type="HAMAP-Rule" id="MF_00203"/>
    </source>
</evidence>
<dbReference type="NCBIfam" id="NF001824">
    <property type="entry name" value="PRK00558.1-5"/>
    <property type="match status" value="1"/>
</dbReference>
<dbReference type="SMART" id="SM00278">
    <property type="entry name" value="HhH1"/>
    <property type="match status" value="2"/>
</dbReference>
<keyword evidence="11" id="KW-1185">Reference proteome</keyword>
<dbReference type="InterPro" id="IPR003583">
    <property type="entry name" value="Hlx-hairpin-Hlx_DNA-bd_motif"/>
</dbReference>
<dbReference type="InterPro" id="IPR047296">
    <property type="entry name" value="GIY-YIG_UvrC_Cho"/>
</dbReference>
<evidence type="ECO:0000256" key="2">
    <source>
        <dbReference type="ARBA" id="ARBA00022763"/>
    </source>
</evidence>
<keyword evidence="3 6" id="KW-0228">DNA excision</keyword>
<feature type="domain" description="UvrC family homology region profile" evidence="9">
    <location>
        <begin position="259"/>
        <end position="504"/>
    </location>
</feature>
<comment type="caution">
    <text evidence="10">The sequence shown here is derived from an EMBL/GenBank/DDBJ whole genome shotgun (WGS) entry which is preliminary data.</text>
</comment>
<evidence type="ECO:0000256" key="1">
    <source>
        <dbReference type="ARBA" id="ARBA00022490"/>
    </source>
</evidence>
<dbReference type="Gene3D" id="1.10.150.20">
    <property type="entry name" value="5' to 3' exonuclease, C-terminal subdomain"/>
    <property type="match status" value="1"/>
</dbReference>
<dbReference type="SMART" id="SM00465">
    <property type="entry name" value="GIYc"/>
    <property type="match status" value="1"/>
</dbReference>
<dbReference type="SUPFAM" id="SSF46600">
    <property type="entry name" value="C-terminal UvrC-binding domain of UvrB"/>
    <property type="match status" value="1"/>
</dbReference>
<dbReference type="AlphaFoldDB" id="A0A7C8BNP2"/>
<keyword evidence="5 6" id="KW-0234">DNA repair</keyword>
<dbReference type="Pfam" id="PF08459">
    <property type="entry name" value="UvrC_RNaseH_dom"/>
    <property type="match status" value="1"/>
</dbReference>
<dbReference type="InterPro" id="IPR000305">
    <property type="entry name" value="GIY-YIG_endonuc"/>
</dbReference>
<sequence length="645" mass="73115">MSDDLAWRPRTGDIPDRPGVYRWLDAHGRVLYVGKAKNLRQRLSSYFAPLETLHERTRRMVTTARDLRWTIVGSEIEALQLEYTWIKEYDPPFNVQFKDDKSYPYLAVTLSEEIPRVMVTRGRHRRGDRYFGPYVKVYALRSTIDQLLKVFPMRSCKASTLHRAERTGRPCLLGDIGRCAAPCVGRVPLERHREIAERLVRFMSGQDHSVERDLRTRMQEASDRLDFEEAALLRDRLQALQAVLAESAVVLPEHENADVLGVAEDELTAAVHVFRVRGGRIRGVRTWLIDKEMEDVSRPELLAQALQHVYLADDDRPFEVPVQILLPEHPADEAAVTELLRRRRGGPVHLRVPQRGEKAQLQQTVAANAAEALRQYRMKRASDYDARTRALTELADALGMAEAPLRMECYDISHLAGTDVVASMVVFEDGLPKKRDYRKFSIVGTNDDTRSIHQVISRRLAHLRAEQDRPAGERDPRRESFSYFPNLILVDGGAPQVAAAHRALEEAGLADRIALAGIAKRLEELWLPGEDFPIILPRGGEAMFMVQRIRDEAHRFAITYQRGSRAKAYETDLAAVPGVGARRARDLLRRFGSPAQVARATPEELEGVPGIGAVTAARLGEWQRRNRAILDDHDSERERSGDRAV</sequence>
<evidence type="ECO:0000259" key="7">
    <source>
        <dbReference type="PROSITE" id="PS50151"/>
    </source>
</evidence>
<feature type="domain" description="UVR" evidence="7">
    <location>
        <begin position="208"/>
        <end position="243"/>
    </location>
</feature>
<dbReference type="GO" id="GO:0009381">
    <property type="term" value="F:excinuclease ABC activity"/>
    <property type="evidence" value="ECO:0007669"/>
    <property type="project" value="UniProtKB-UniRule"/>
</dbReference>
<keyword evidence="4 6" id="KW-0267">Excision nuclease</keyword>
<evidence type="ECO:0000259" key="9">
    <source>
        <dbReference type="PROSITE" id="PS50165"/>
    </source>
</evidence>
<dbReference type="FunFam" id="3.40.1440.10:FF:000001">
    <property type="entry name" value="UvrABC system protein C"/>
    <property type="match status" value="1"/>
</dbReference>
<comment type="subunit">
    <text evidence="6">Interacts with UvrB in an incision complex.</text>
</comment>
<dbReference type="Proteomes" id="UP000481339">
    <property type="component" value="Unassembled WGS sequence"/>
</dbReference>
<protein>
    <recommendedName>
        <fullName evidence="6">UvrABC system protein C</fullName>
        <shortName evidence="6">Protein UvrC</shortName>
    </recommendedName>
    <alternativeName>
        <fullName evidence="6">Excinuclease ABC subunit C</fullName>
    </alternativeName>
</protein>
<evidence type="ECO:0000256" key="4">
    <source>
        <dbReference type="ARBA" id="ARBA00022881"/>
    </source>
</evidence>
<dbReference type="InterPro" id="IPR010994">
    <property type="entry name" value="RuvA_2-like"/>
</dbReference>
<dbReference type="PROSITE" id="PS50165">
    <property type="entry name" value="UVRC"/>
    <property type="match status" value="1"/>
</dbReference>
<keyword evidence="2 6" id="KW-0227">DNA damage</keyword>
<organism evidence="10 11">
    <name type="scientific">Pseudoclavibacter caeni</name>
    <dbReference type="NCBI Taxonomy" id="908846"/>
    <lineage>
        <taxon>Bacteria</taxon>
        <taxon>Bacillati</taxon>
        <taxon>Actinomycetota</taxon>
        <taxon>Actinomycetes</taxon>
        <taxon>Micrococcales</taxon>
        <taxon>Microbacteriaceae</taxon>
        <taxon>Pseudoclavibacter</taxon>
    </lineage>
</organism>
<dbReference type="NCBIfam" id="TIGR00194">
    <property type="entry name" value="uvrC"/>
    <property type="match status" value="1"/>
</dbReference>
<dbReference type="GO" id="GO:0009380">
    <property type="term" value="C:excinuclease repair complex"/>
    <property type="evidence" value="ECO:0007669"/>
    <property type="project" value="InterPro"/>
</dbReference>
<dbReference type="EMBL" id="WBKA01000002">
    <property type="protein sequence ID" value="KAB1632880.1"/>
    <property type="molecule type" value="Genomic_DNA"/>
</dbReference>
<dbReference type="InterPro" id="IPR036876">
    <property type="entry name" value="UVR_dom_sf"/>
</dbReference>
<comment type="similarity">
    <text evidence="6">Belongs to the UvrC family.</text>
</comment>
<dbReference type="GO" id="GO:0006289">
    <property type="term" value="P:nucleotide-excision repair"/>
    <property type="evidence" value="ECO:0007669"/>
    <property type="project" value="UniProtKB-UniRule"/>
</dbReference>
<dbReference type="PANTHER" id="PTHR30562:SF1">
    <property type="entry name" value="UVRABC SYSTEM PROTEIN C"/>
    <property type="match status" value="1"/>
</dbReference>
<feature type="domain" description="GIY-YIG" evidence="8">
    <location>
        <begin position="16"/>
        <end position="95"/>
    </location>
</feature>
<dbReference type="Pfam" id="PF22920">
    <property type="entry name" value="UvrC_RNaseH"/>
    <property type="match status" value="1"/>
</dbReference>
<dbReference type="Pfam" id="PF14520">
    <property type="entry name" value="HHH_5"/>
    <property type="match status" value="1"/>
</dbReference>
<dbReference type="Gene3D" id="4.10.860.10">
    <property type="entry name" value="UVR domain"/>
    <property type="match status" value="1"/>
</dbReference>
<dbReference type="PROSITE" id="PS50164">
    <property type="entry name" value="GIY_YIG"/>
    <property type="match status" value="1"/>
</dbReference>
<evidence type="ECO:0000256" key="5">
    <source>
        <dbReference type="ARBA" id="ARBA00023204"/>
    </source>
</evidence>
<dbReference type="Pfam" id="PF02151">
    <property type="entry name" value="UVR"/>
    <property type="match status" value="1"/>
</dbReference>
<accession>A0A7C8BNP2</accession>
<dbReference type="GO" id="GO:0009432">
    <property type="term" value="P:SOS response"/>
    <property type="evidence" value="ECO:0007669"/>
    <property type="project" value="UniProtKB-UniRule"/>
</dbReference>
<comment type="function">
    <text evidence="6">The UvrABC repair system catalyzes the recognition and processing of DNA lesions. UvrC both incises the 5' and 3' sides of the lesion. The N-terminal half is responsible for the 3' incision and the C-terminal half is responsible for the 5' incision.</text>
</comment>
<name>A0A7C8BNP2_9MICO</name>
<dbReference type="CDD" id="cd10434">
    <property type="entry name" value="GIY-YIG_UvrC_Cho"/>
    <property type="match status" value="1"/>
</dbReference>
<dbReference type="InterPro" id="IPR001943">
    <property type="entry name" value="UVR_dom"/>
</dbReference>
<dbReference type="InterPro" id="IPR004791">
    <property type="entry name" value="UvrC"/>
</dbReference>
<dbReference type="GO" id="GO:0005737">
    <property type="term" value="C:cytoplasm"/>
    <property type="evidence" value="ECO:0007669"/>
    <property type="project" value="UniProtKB-SubCell"/>
</dbReference>
<dbReference type="RefSeq" id="WP_158035802.1">
    <property type="nucleotide sequence ID" value="NZ_BAAAZV010000003.1"/>
</dbReference>
<evidence type="ECO:0000313" key="11">
    <source>
        <dbReference type="Proteomes" id="UP000481339"/>
    </source>
</evidence>
<dbReference type="PROSITE" id="PS50151">
    <property type="entry name" value="UVR"/>
    <property type="match status" value="1"/>
</dbReference>
<keyword evidence="6" id="KW-0742">SOS response</keyword>
<evidence type="ECO:0000313" key="10">
    <source>
        <dbReference type="EMBL" id="KAB1632880.1"/>
    </source>
</evidence>
<dbReference type="InterPro" id="IPR038476">
    <property type="entry name" value="UvrC_RNase_H_dom_sf"/>
</dbReference>
<dbReference type="SUPFAM" id="SSF47781">
    <property type="entry name" value="RuvA domain 2-like"/>
    <property type="match status" value="1"/>
</dbReference>
<keyword evidence="1 6" id="KW-0963">Cytoplasm</keyword>